<dbReference type="PRINTS" id="PR00237">
    <property type="entry name" value="GPCRRHODOPSN"/>
</dbReference>
<feature type="non-terminal residue" evidence="10">
    <location>
        <position position="200"/>
    </location>
</feature>
<keyword evidence="2 8" id="KW-0812">Transmembrane</keyword>
<comment type="subcellular location">
    <subcellularLocation>
        <location evidence="1">Membrane</location>
        <topology evidence="1">Multi-pass membrane protein</topology>
    </subcellularLocation>
</comment>
<feature type="transmembrane region" description="Helical" evidence="8">
    <location>
        <begin position="49"/>
        <end position="69"/>
    </location>
</feature>
<protein>
    <submittedName>
        <fullName evidence="10">OPSX-like protein</fullName>
    </submittedName>
</protein>
<evidence type="ECO:0000256" key="4">
    <source>
        <dbReference type="ARBA" id="ARBA00023040"/>
    </source>
</evidence>
<evidence type="ECO:0000313" key="11">
    <source>
        <dbReference type="Proteomes" id="UP001164746"/>
    </source>
</evidence>
<feature type="transmembrane region" description="Helical" evidence="8">
    <location>
        <begin position="90"/>
        <end position="107"/>
    </location>
</feature>
<dbReference type="Pfam" id="PF00001">
    <property type="entry name" value="7tm_1"/>
    <property type="match status" value="1"/>
</dbReference>
<evidence type="ECO:0000256" key="5">
    <source>
        <dbReference type="ARBA" id="ARBA00023136"/>
    </source>
</evidence>
<accession>A0ABY7EKW6</accession>
<keyword evidence="4" id="KW-0297">G-protein coupled receptor</keyword>
<feature type="domain" description="G-protein coupled receptors family 1 profile" evidence="9">
    <location>
        <begin position="1"/>
        <end position="200"/>
    </location>
</feature>
<dbReference type="InterPro" id="IPR017452">
    <property type="entry name" value="GPCR_Rhodpsn_7TM"/>
</dbReference>
<evidence type="ECO:0000256" key="8">
    <source>
        <dbReference type="SAM" id="Phobius"/>
    </source>
</evidence>
<dbReference type="InterPro" id="IPR000276">
    <property type="entry name" value="GPCR_Rhodpsn"/>
</dbReference>
<keyword evidence="5 8" id="KW-0472">Membrane</keyword>
<proteinExistence type="predicted"/>
<name>A0ABY7EKW6_MYAAR</name>
<evidence type="ECO:0000256" key="6">
    <source>
        <dbReference type="ARBA" id="ARBA00023170"/>
    </source>
</evidence>
<dbReference type="SUPFAM" id="SSF81321">
    <property type="entry name" value="Family A G protein-coupled receptor-like"/>
    <property type="match status" value="1"/>
</dbReference>
<evidence type="ECO:0000256" key="3">
    <source>
        <dbReference type="ARBA" id="ARBA00022989"/>
    </source>
</evidence>
<keyword evidence="6" id="KW-0675">Receptor</keyword>
<feature type="transmembrane region" description="Helical" evidence="8">
    <location>
        <begin position="138"/>
        <end position="162"/>
    </location>
</feature>
<reference evidence="10" key="1">
    <citation type="submission" date="2022-11" db="EMBL/GenBank/DDBJ databases">
        <title>Centuries of genome instability and evolution in soft-shell clam transmissible cancer (bioRxiv).</title>
        <authorList>
            <person name="Hart S.F.M."/>
            <person name="Yonemitsu M.A."/>
            <person name="Giersch R.M."/>
            <person name="Beal B.F."/>
            <person name="Arriagada G."/>
            <person name="Davis B.W."/>
            <person name="Ostrander E.A."/>
            <person name="Goff S.P."/>
            <person name="Metzger M.J."/>
        </authorList>
    </citation>
    <scope>NUCLEOTIDE SEQUENCE</scope>
    <source>
        <strain evidence="10">MELC-2E11</strain>
        <tissue evidence="10">Siphon/mantle</tissue>
    </source>
</reference>
<dbReference type="PROSITE" id="PS50262">
    <property type="entry name" value="G_PROTEIN_RECEP_F1_2"/>
    <property type="match status" value="1"/>
</dbReference>
<evidence type="ECO:0000256" key="7">
    <source>
        <dbReference type="ARBA" id="ARBA00023224"/>
    </source>
</evidence>
<sequence>MAMRKHDILSIASIISRTVSDVGMCLSGHWMIIVSSFTQAWQFKRAGCVYYGFATTMFGITQISLLAAIAIDRFVIIVKPRGFAFSKSKAIAAVILCYIIGCLWAMFPAVGWSSYQLEGIRVRCAINWRSKRVADVSFTLSALILAWMVPLFVIVVSYAGIFHRLQREQTTKFRQSLKQRSSRLKRDRKMAITVLLMIGK</sequence>
<keyword evidence="7" id="KW-0807">Transducer</keyword>
<dbReference type="Gene3D" id="1.20.1070.10">
    <property type="entry name" value="Rhodopsin 7-helix transmembrane proteins"/>
    <property type="match status" value="1"/>
</dbReference>
<keyword evidence="11" id="KW-1185">Reference proteome</keyword>
<evidence type="ECO:0000256" key="1">
    <source>
        <dbReference type="ARBA" id="ARBA00004141"/>
    </source>
</evidence>
<feature type="transmembrane region" description="Helical" evidence="8">
    <location>
        <begin position="21"/>
        <end position="43"/>
    </location>
</feature>
<keyword evidence="3 8" id="KW-1133">Transmembrane helix</keyword>
<organism evidence="10 11">
    <name type="scientific">Mya arenaria</name>
    <name type="common">Soft-shell clam</name>
    <dbReference type="NCBI Taxonomy" id="6604"/>
    <lineage>
        <taxon>Eukaryota</taxon>
        <taxon>Metazoa</taxon>
        <taxon>Spiralia</taxon>
        <taxon>Lophotrochozoa</taxon>
        <taxon>Mollusca</taxon>
        <taxon>Bivalvia</taxon>
        <taxon>Autobranchia</taxon>
        <taxon>Heteroconchia</taxon>
        <taxon>Euheterodonta</taxon>
        <taxon>Imparidentia</taxon>
        <taxon>Neoheterodontei</taxon>
        <taxon>Myida</taxon>
        <taxon>Myoidea</taxon>
        <taxon>Myidae</taxon>
        <taxon>Mya</taxon>
    </lineage>
</organism>
<dbReference type="InterPro" id="IPR050125">
    <property type="entry name" value="GPCR_opsins"/>
</dbReference>
<dbReference type="Proteomes" id="UP001164746">
    <property type="component" value="Chromosome 7"/>
</dbReference>
<evidence type="ECO:0000259" key="9">
    <source>
        <dbReference type="PROSITE" id="PS50262"/>
    </source>
</evidence>
<gene>
    <name evidence="10" type="ORF">MAR_035576</name>
</gene>
<evidence type="ECO:0000256" key="2">
    <source>
        <dbReference type="ARBA" id="ARBA00022692"/>
    </source>
</evidence>
<evidence type="ECO:0000313" key="10">
    <source>
        <dbReference type="EMBL" id="WAR10500.1"/>
    </source>
</evidence>
<dbReference type="EMBL" id="CP111018">
    <property type="protein sequence ID" value="WAR10500.1"/>
    <property type="molecule type" value="Genomic_DNA"/>
</dbReference>
<dbReference type="PANTHER" id="PTHR24240">
    <property type="entry name" value="OPSIN"/>
    <property type="match status" value="1"/>
</dbReference>